<comment type="pathway">
    <text evidence="2">Protein modification; protein glycosylation.</text>
</comment>
<keyword evidence="15" id="KW-1185">Reference proteome</keyword>
<feature type="signal peptide" evidence="13">
    <location>
        <begin position="1"/>
        <end position="19"/>
    </location>
</feature>
<dbReference type="EMBL" id="CAVMBE010000020">
    <property type="protein sequence ID" value="CAK3994017.1"/>
    <property type="molecule type" value="Genomic_DNA"/>
</dbReference>
<evidence type="ECO:0000256" key="5">
    <source>
        <dbReference type="ARBA" id="ARBA00022801"/>
    </source>
</evidence>
<evidence type="ECO:0000256" key="12">
    <source>
        <dbReference type="RuleBase" id="RU361193"/>
    </source>
</evidence>
<dbReference type="EC" id="3.2.1.-" evidence="12"/>
<evidence type="ECO:0000256" key="13">
    <source>
        <dbReference type="SAM" id="SignalP"/>
    </source>
</evidence>
<dbReference type="PANTHER" id="PTHR11742:SF101">
    <property type="entry name" value="MANNOSYL-OLIGOSACCHARIDE ALPHA-1,2-MANNOSIDASE 1B"/>
    <property type="match status" value="1"/>
</dbReference>
<keyword evidence="4 13" id="KW-0732">Signal</keyword>
<protein>
    <recommendedName>
        <fullName evidence="12">alpha-1,2-Mannosidase</fullName>
        <ecNumber evidence="12">3.2.1.-</ecNumber>
    </recommendedName>
</protein>
<dbReference type="GO" id="GO:0005509">
    <property type="term" value="F:calcium ion binding"/>
    <property type="evidence" value="ECO:0007669"/>
    <property type="project" value="InterPro"/>
</dbReference>
<dbReference type="GO" id="GO:0005783">
    <property type="term" value="C:endoplasmic reticulum"/>
    <property type="evidence" value="ECO:0007669"/>
    <property type="project" value="TreeGrafter"/>
</dbReference>
<evidence type="ECO:0000256" key="8">
    <source>
        <dbReference type="ARBA" id="ARBA00023295"/>
    </source>
</evidence>
<keyword evidence="11" id="KW-0479">Metal-binding</keyword>
<accession>A0AAI9E8J9</accession>
<comment type="catalytic activity">
    <reaction evidence="10">
        <text>N(4)-(alpha-D-Man-(1-&gt;2)-alpha-D-Man-(1-&gt;2)-alpha-D-Man-(1-&gt;3)-[alpha-D-Man-(1-&gt;2)-alpha-D-Man-(1-&gt;3)-[alpha-D-Man-(1-&gt;2)-alpha-D-Man-(1-&gt;6)]-alpha-D-Man-(1-&gt;6)]-beta-D-Man-(1-&gt;4)-beta-D-GlcNAc-(1-&gt;4)-beta-D-GlcNAc)-L-asparaginyl-[protein] (N-glucan mannose isomer 9A1,2,3B1,2,3) + 4 H2O = N(4)-(alpha-D-Man-(1-&gt;3)-[alpha-D-Man-(1-&gt;3)-[alpha-D-Man-(1-&gt;6)]-alpha-D-Man-(1-&gt;6)]-beta-D-Man-(1-&gt;4)-beta-D-GlcNAc-(1-&gt;4)-beta-D-GlcNAc)-L-asparaginyl-[protein] (N-glucan mannose isomer 5A1,2) + 4 beta-D-mannose</text>
        <dbReference type="Rhea" id="RHEA:56008"/>
        <dbReference type="Rhea" id="RHEA-COMP:14356"/>
        <dbReference type="Rhea" id="RHEA-COMP:14367"/>
        <dbReference type="ChEBI" id="CHEBI:15377"/>
        <dbReference type="ChEBI" id="CHEBI:28563"/>
        <dbReference type="ChEBI" id="CHEBI:59087"/>
        <dbReference type="ChEBI" id="CHEBI:139493"/>
        <dbReference type="EC" id="3.2.1.113"/>
    </reaction>
</comment>
<dbReference type="GO" id="GO:0036503">
    <property type="term" value="P:ERAD pathway"/>
    <property type="evidence" value="ECO:0007669"/>
    <property type="project" value="UniProtKB-ARBA"/>
</dbReference>
<dbReference type="GO" id="GO:0016020">
    <property type="term" value="C:membrane"/>
    <property type="evidence" value="ECO:0007669"/>
    <property type="project" value="InterPro"/>
</dbReference>
<dbReference type="InterPro" id="IPR036026">
    <property type="entry name" value="Seven-hairpin_glycosidases"/>
</dbReference>
<keyword evidence="11" id="KW-0106">Calcium</keyword>
<feature type="binding site" evidence="11">
    <location>
        <position position="580"/>
    </location>
    <ligand>
        <name>Ca(2+)</name>
        <dbReference type="ChEBI" id="CHEBI:29108"/>
    </ligand>
</feature>
<comment type="cofactor">
    <cofactor evidence="1 11">
        <name>Ca(2+)</name>
        <dbReference type="ChEBI" id="CHEBI:29108"/>
    </cofactor>
</comment>
<evidence type="ECO:0000256" key="9">
    <source>
        <dbReference type="ARBA" id="ARBA00047669"/>
    </source>
</evidence>
<organism evidence="14 15">
    <name type="scientific">Lecanosticta acicola</name>
    <dbReference type="NCBI Taxonomy" id="111012"/>
    <lineage>
        <taxon>Eukaryota</taxon>
        <taxon>Fungi</taxon>
        <taxon>Dikarya</taxon>
        <taxon>Ascomycota</taxon>
        <taxon>Pezizomycotina</taxon>
        <taxon>Dothideomycetes</taxon>
        <taxon>Dothideomycetidae</taxon>
        <taxon>Mycosphaerellales</taxon>
        <taxon>Mycosphaerellaceae</taxon>
        <taxon>Lecanosticta</taxon>
    </lineage>
</organism>
<feature type="chain" id="PRO_5042566302" description="alpha-1,2-Mannosidase" evidence="13">
    <location>
        <begin position="20"/>
        <end position="593"/>
    </location>
</feature>
<dbReference type="GO" id="GO:0005975">
    <property type="term" value="P:carbohydrate metabolic process"/>
    <property type="evidence" value="ECO:0007669"/>
    <property type="project" value="InterPro"/>
</dbReference>
<evidence type="ECO:0000256" key="6">
    <source>
        <dbReference type="ARBA" id="ARBA00023157"/>
    </source>
</evidence>
<evidence type="ECO:0000256" key="11">
    <source>
        <dbReference type="PIRSR" id="PIRSR601382-2"/>
    </source>
</evidence>
<evidence type="ECO:0000313" key="15">
    <source>
        <dbReference type="Proteomes" id="UP001296104"/>
    </source>
</evidence>
<evidence type="ECO:0000256" key="10">
    <source>
        <dbReference type="ARBA" id="ARBA00048605"/>
    </source>
</evidence>
<dbReference type="InterPro" id="IPR001382">
    <property type="entry name" value="Glyco_hydro_47"/>
</dbReference>
<evidence type="ECO:0000256" key="4">
    <source>
        <dbReference type="ARBA" id="ARBA00022729"/>
    </source>
</evidence>
<dbReference type="InterPro" id="IPR012341">
    <property type="entry name" value="6hp_glycosidase-like_sf"/>
</dbReference>
<keyword evidence="6" id="KW-1015">Disulfide bond</keyword>
<dbReference type="AlphaFoldDB" id="A0AAI9E8J9"/>
<dbReference type="PANTHER" id="PTHR11742">
    <property type="entry name" value="MANNOSYL-OLIGOSACCHARIDE ALPHA-1,2-MANNOSIDASE-RELATED"/>
    <property type="match status" value="1"/>
</dbReference>
<keyword evidence="7" id="KW-0325">Glycoprotein</keyword>
<comment type="similarity">
    <text evidence="3 12">Belongs to the glycosyl hydrolase 47 family.</text>
</comment>
<dbReference type="InterPro" id="IPR050749">
    <property type="entry name" value="Glycosyl_Hydrolase_47"/>
</dbReference>
<evidence type="ECO:0000256" key="3">
    <source>
        <dbReference type="ARBA" id="ARBA00007658"/>
    </source>
</evidence>
<keyword evidence="5 12" id="KW-0378">Hydrolase</keyword>
<dbReference type="SUPFAM" id="SSF48225">
    <property type="entry name" value="Seven-hairpin glycosidases"/>
    <property type="match status" value="1"/>
</dbReference>
<keyword evidence="8 12" id="KW-0326">Glycosidase</keyword>
<evidence type="ECO:0000256" key="7">
    <source>
        <dbReference type="ARBA" id="ARBA00023180"/>
    </source>
</evidence>
<evidence type="ECO:0000256" key="1">
    <source>
        <dbReference type="ARBA" id="ARBA00001913"/>
    </source>
</evidence>
<dbReference type="Gene3D" id="1.50.10.10">
    <property type="match status" value="1"/>
</dbReference>
<dbReference type="Proteomes" id="UP001296104">
    <property type="component" value="Unassembled WGS sequence"/>
</dbReference>
<evidence type="ECO:0000256" key="2">
    <source>
        <dbReference type="ARBA" id="ARBA00004922"/>
    </source>
</evidence>
<name>A0AAI9E8J9_9PEZI</name>
<comment type="catalytic activity">
    <reaction evidence="9">
        <text>N(4)-(alpha-D-Man-(1-&gt;2)-alpha-D-Man-(1-&gt;2)-alpha-D-Man-(1-&gt;3)-[alpha-D-Man-(1-&gt;3)-[alpha-D-Man-(1-&gt;2)-alpha-D-Man-(1-&gt;6)]-alpha-D-Man-(1-&gt;6)]-beta-D-Man-(1-&gt;4)-beta-D-GlcNAc-(1-&gt;4)-beta-D-GlcNAc)-L-asparaginyl-[protein] (N-glucan mannose isomer 8A1,2,3B1,3) + 3 H2O = N(4)-(alpha-D-Man-(1-&gt;3)-[alpha-D-Man-(1-&gt;3)-[alpha-D-Man-(1-&gt;6)]-alpha-D-Man-(1-&gt;6)]-beta-D-Man-(1-&gt;4)-beta-D-GlcNAc-(1-&gt;4)-beta-D-GlcNAc)-L-asparaginyl-[protein] (N-glucan mannose isomer 5A1,2) + 3 beta-D-mannose</text>
        <dbReference type="Rhea" id="RHEA:56028"/>
        <dbReference type="Rhea" id="RHEA-COMP:14358"/>
        <dbReference type="Rhea" id="RHEA-COMP:14367"/>
        <dbReference type="ChEBI" id="CHEBI:15377"/>
        <dbReference type="ChEBI" id="CHEBI:28563"/>
        <dbReference type="ChEBI" id="CHEBI:59087"/>
        <dbReference type="ChEBI" id="CHEBI:60628"/>
        <dbReference type="EC" id="3.2.1.113"/>
    </reaction>
</comment>
<dbReference type="PRINTS" id="PR00747">
    <property type="entry name" value="GLYHDRLASE47"/>
</dbReference>
<dbReference type="GO" id="GO:0004571">
    <property type="term" value="F:mannosyl-oligosaccharide 1,2-alpha-mannosidase activity"/>
    <property type="evidence" value="ECO:0007669"/>
    <property type="project" value="UniProtKB-EC"/>
</dbReference>
<sequence>MRLSSFLLQASVTVSFALSQAISEQGKDSQSFPRNDAGQPHPAEYGETSCKLQAAYPGHCGADYDYTEYTSDQEQRANAVIEMFRFAWDGYYQYAYPHDDLLPVNNSHSDSRNGWGLLMIDALDTAIIMEQQDIVNIILKFVPTIDFTKNNAKGEYDAKTTSLFETNIRYLGGLLSSYDLLKGPFSHMASNDQDVDVLLRQATVLADTLKFAFDTPTGIPVNIVYIDNQTFSNSSRMTDGVYTAGLAELGTLVLEWQHLSDLTGDPSYGHLAQRAESHWFQSKEIWPGLTGGNFSVSTGEILDSYGGWTSGNDSAYEYLIKMYVYDPARYQNYSLRWQEAADSTIEHLLGHPSSRPDLTMAGSFVGQEKQNYSEQLAGGNFLLASSALNHSSPSDAVNQTKLESYKTYGLLFSEFCANGYRYANSGIGPTFYSWNTTLLDTHKEYRNQTSLYSHAGWFIPVEEYEDFSDGQCPEAVESWYYAYQTTQDPYWRDVAWSYTLAQNRTEKIIHQQNSNNDGGAGGFSFVNNVLSFTGDGTQNFMASYLLAEVFKYQYLIQTPKKGVWDVMGGEDGRNPFVFNTEAHPFRVAARDPV</sequence>
<comment type="caution">
    <text evidence="14">The sequence shown here is derived from an EMBL/GenBank/DDBJ whole genome shotgun (WGS) entry which is preliminary data.</text>
</comment>
<evidence type="ECO:0000313" key="14">
    <source>
        <dbReference type="EMBL" id="CAK3994017.1"/>
    </source>
</evidence>
<gene>
    <name evidence="14" type="ORF">LECACI_7A004024</name>
</gene>
<reference evidence="14" key="1">
    <citation type="submission" date="2023-11" db="EMBL/GenBank/DDBJ databases">
        <authorList>
            <person name="Alioto T."/>
            <person name="Alioto T."/>
            <person name="Gomez Garrido J."/>
        </authorList>
    </citation>
    <scope>NUCLEOTIDE SEQUENCE</scope>
</reference>
<dbReference type="Pfam" id="PF01532">
    <property type="entry name" value="Glyco_hydro_47"/>
    <property type="match status" value="1"/>
</dbReference>
<proteinExistence type="inferred from homology"/>